<dbReference type="EMBL" id="KQ417936">
    <property type="protein sequence ID" value="KOF89618.1"/>
    <property type="molecule type" value="Genomic_DNA"/>
</dbReference>
<sequence length="81" mass="9566">YYIHIAHALINTIIHECTHAHIVRGLYTNAYSYINKSVHIPPTTPTETRTHTYAYITRCRTFVYAQRQSNQTHHRNTRTPE</sequence>
<dbReference type="AlphaFoldDB" id="A0A0L8HK40"/>
<evidence type="ECO:0000313" key="1">
    <source>
        <dbReference type="EMBL" id="KOF89618.1"/>
    </source>
</evidence>
<accession>A0A0L8HK40</accession>
<gene>
    <name evidence="1" type="ORF">OCBIM_22012761mg</name>
</gene>
<proteinExistence type="predicted"/>
<reference evidence="1" key="1">
    <citation type="submission" date="2015-07" db="EMBL/GenBank/DDBJ databases">
        <title>MeaNS - Measles Nucleotide Surveillance Program.</title>
        <authorList>
            <person name="Tran T."/>
            <person name="Druce J."/>
        </authorList>
    </citation>
    <scope>NUCLEOTIDE SEQUENCE</scope>
    <source>
        <strain evidence="1">UCB-OBI-ISO-001</strain>
        <tissue evidence="1">Gonad</tissue>
    </source>
</reference>
<organism evidence="1">
    <name type="scientific">Octopus bimaculoides</name>
    <name type="common">California two-spotted octopus</name>
    <dbReference type="NCBI Taxonomy" id="37653"/>
    <lineage>
        <taxon>Eukaryota</taxon>
        <taxon>Metazoa</taxon>
        <taxon>Spiralia</taxon>
        <taxon>Lophotrochozoa</taxon>
        <taxon>Mollusca</taxon>
        <taxon>Cephalopoda</taxon>
        <taxon>Coleoidea</taxon>
        <taxon>Octopodiformes</taxon>
        <taxon>Octopoda</taxon>
        <taxon>Incirrata</taxon>
        <taxon>Octopodidae</taxon>
        <taxon>Octopus</taxon>
    </lineage>
</organism>
<protein>
    <submittedName>
        <fullName evidence="1">Uncharacterized protein</fullName>
    </submittedName>
</protein>
<feature type="non-terminal residue" evidence="1">
    <location>
        <position position="81"/>
    </location>
</feature>
<name>A0A0L8HK40_OCTBM</name>
<feature type="non-terminal residue" evidence="1">
    <location>
        <position position="1"/>
    </location>
</feature>